<gene>
    <name evidence="1" type="ORF">ME5_00035</name>
</gene>
<dbReference type="AlphaFoldDB" id="J0QZR0"/>
<dbReference type="Proteomes" id="UP000008952">
    <property type="component" value="Unassembled WGS sequence"/>
</dbReference>
<comment type="caution">
    <text evidence="1">The sequence shown here is derived from an EMBL/GenBank/DDBJ whole genome shotgun (WGS) entry which is preliminary data.</text>
</comment>
<sequence>MGDKIHDVGDKMSKAYVSYASEMATIIIKSEFKGAGDTIEAAAYRAERKYKAPASILMRLRHRASEMKDMKVSSWFAVFEAYQRACVKAERKYEAMRAENETNPLLVSVSDFVAGREAEKEKIK</sequence>
<reference evidence="1 2" key="1">
    <citation type="submission" date="2012-03" db="EMBL/GenBank/DDBJ databases">
        <title>The Genome Sequence of Bartonella tamiae Th239.</title>
        <authorList>
            <consortium name="The Broad Institute Genome Sequencing Platform"/>
            <consortium name="The Broad Institute Genome Sequencing Center for Infectious Disease"/>
            <person name="Feldgarden M."/>
            <person name="Kirby J."/>
            <person name="Kosoy M."/>
            <person name="Birtles R."/>
            <person name="Probert W.S."/>
            <person name="Chiaraviglio L."/>
            <person name="Young S.K."/>
            <person name="Zeng Q."/>
            <person name="Gargeya S."/>
            <person name="Fitzgerald M."/>
            <person name="Haas B."/>
            <person name="Abouelleil A."/>
            <person name="Alvarado L."/>
            <person name="Arachchi H.M."/>
            <person name="Berlin A."/>
            <person name="Chapman S.B."/>
            <person name="Gearin G."/>
            <person name="Goldberg J."/>
            <person name="Griggs A."/>
            <person name="Gujja S."/>
            <person name="Hansen M."/>
            <person name="Heiman D."/>
            <person name="Howarth C."/>
            <person name="Larimer J."/>
            <person name="Lui A."/>
            <person name="MacDonald P.J.P."/>
            <person name="McCowen C."/>
            <person name="Montmayeur A."/>
            <person name="Murphy C."/>
            <person name="Neiman D."/>
            <person name="Pearson M."/>
            <person name="Priest M."/>
            <person name="Roberts A."/>
            <person name="Saif S."/>
            <person name="Shea T."/>
            <person name="Sisk P."/>
            <person name="Stolte C."/>
            <person name="Sykes S."/>
            <person name="Wortman J."/>
            <person name="Nusbaum C."/>
            <person name="Birren B."/>
        </authorList>
    </citation>
    <scope>NUCLEOTIDE SEQUENCE [LARGE SCALE GENOMIC DNA]</scope>
    <source>
        <strain evidence="1 2">Th239</strain>
    </source>
</reference>
<dbReference type="PATRIC" id="fig|1094558.3.peg.35"/>
<dbReference type="HOGENOM" id="CLU_1999827_0_0_5"/>
<dbReference type="STRING" id="1094558.ME5_00035"/>
<dbReference type="EMBL" id="AIMB01000001">
    <property type="protein sequence ID" value="EJF91656.1"/>
    <property type="molecule type" value="Genomic_DNA"/>
</dbReference>
<name>J0QZR0_9HYPH</name>
<evidence type="ECO:0000313" key="2">
    <source>
        <dbReference type="Proteomes" id="UP000008952"/>
    </source>
</evidence>
<keyword evidence="2" id="KW-1185">Reference proteome</keyword>
<accession>J0QZR0</accession>
<organism evidence="1 2">
    <name type="scientific">Bartonella tamiae Th239</name>
    <dbReference type="NCBI Taxonomy" id="1094558"/>
    <lineage>
        <taxon>Bacteria</taxon>
        <taxon>Pseudomonadati</taxon>
        <taxon>Pseudomonadota</taxon>
        <taxon>Alphaproteobacteria</taxon>
        <taxon>Hyphomicrobiales</taxon>
        <taxon>Bartonellaceae</taxon>
        <taxon>Bartonella</taxon>
    </lineage>
</organism>
<evidence type="ECO:0000313" key="1">
    <source>
        <dbReference type="EMBL" id="EJF91656.1"/>
    </source>
</evidence>
<proteinExistence type="predicted"/>
<protein>
    <submittedName>
        <fullName evidence="1">Uncharacterized protein</fullName>
    </submittedName>
</protein>